<reference evidence="2" key="1">
    <citation type="journal article" date="2020" name="Fungal Divers.">
        <title>Resolving the Mortierellaceae phylogeny through synthesis of multi-gene phylogenetics and phylogenomics.</title>
        <authorList>
            <person name="Vandepol N."/>
            <person name="Liber J."/>
            <person name="Desiro A."/>
            <person name="Na H."/>
            <person name="Kennedy M."/>
            <person name="Barry K."/>
            <person name="Grigoriev I.V."/>
            <person name="Miller A.N."/>
            <person name="O'Donnell K."/>
            <person name="Stajich J.E."/>
            <person name="Bonito G."/>
        </authorList>
    </citation>
    <scope>NUCLEOTIDE SEQUENCE</scope>
    <source>
        <strain evidence="2">NRRL 2769</strain>
    </source>
</reference>
<organism evidence="2 3">
    <name type="scientific">Entomortierella chlamydospora</name>
    <dbReference type="NCBI Taxonomy" id="101097"/>
    <lineage>
        <taxon>Eukaryota</taxon>
        <taxon>Fungi</taxon>
        <taxon>Fungi incertae sedis</taxon>
        <taxon>Mucoromycota</taxon>
        <taxon>Mortierellomycotina</taxon>
        <taxon>Mortierellomycetes</taxon>
        <taxon>Mortierellales</taxon>
        <taxon>Mortierellaceae</taxon>
        <taxon>Entomortierella</taxon>
    </lineage>
</organism>
<keyword evidence="3" id="KW-1185">Reference proteome</keyword>
<protein>
    <submittedName>
        <fullName evidence="2">Uncharacterized protein</fullName>
    </submittedName>
</protein>
<feature type="region of interest" description="Disordered" evidence="1">
    <location>
        <begin position="202"/>
        <end position="285"/>
    </location>
</feature>
<feature type="compositionally biased region" description="Acidic residues" evidence="1">
    <location>
        <begin position="228"/>
        <end position="243"/>
    </location>
</feature>
<evidence type="ECO:0000256" key="1">
    <source>
        <dbReference type="SAM" id="MobiDB-lite"/>
    </source>
</evidence>
<name>A0A9P6N0T5_9FUNG</name>
<dbReference type="AlphaFoldDB" id="A0A9P6N0T5"/>
<dbReference type="Proteomes" id="UP000703661">
    <property type="component" value="Unassembled WGS sequence"/>
</dbReference>
<evidence type="ECO:0000313" key="2">
    <source>
        <dbReference type="EMBL" id="KAG0021012.1"/>
    </source>
</evidence>
<dbReference type="OrthoDB" id="5374757at2759"/>
<feature type="compositionally biased region" description="Basic and acidic residues" evidence="1">
    <location>
        <begin position="215"/>
        <end position="227"/>
    </location>
</feature>
<dbReference type="EMBL" id="JAAAID010000184">
    <property type="protein sequence ID" value="KAG0021012.1"/>
    <property type="molecule type" value="Genomic_DNA"/>
</dbReference>
<proteinExistence type="predicted"/>
<feature type="compositionally biased region" description="Polar residues" evidence="1">
    <location>
        <begin position="92"/>
        <end position="101"/>
    </location>
</feature>
<accession>A0A9P6N0T5</accession>
<feature type="region of interest" description="Disordered" evidence="1">
    <location>
        <begin position="92"/>
        <end position="135"/>
    </location>
</feature>
<feature type="compositionally biased region" description="Polar residues" evidence="1">
    <location>
        <begin position="273"/>
        <end position="285"/>
    </location>
</feature>
<sequence length="351" mass="38348">MYTTSNFRYLRISKTKVLPVNLLLSKEDLEWFNDYSFQEILTVLKPLLLGRIALYEQGHITKRSIAPTNNINQSLDDGLDDAGIILGGKNESTASAAQGSGSEAIPGANTSKGKRRRGEVEAIGGTNWNKSERPQFSVRYGMRPTTNSERGGAILVADKKLGFTMVKKEQEDEAAMLEGASQRSLTELAALEGEAGSGVEKTIGDVAIREEDESDNLRVSDFQRSKSDEDEDETIQEDDDGEDGDYRDQRGSKRKKSARNTKLGAKGNRSKSDSGMSQSQLDQKPTLQVNYSPLKLYPQTLYIVVRTLGSSNVKVDIAASSSSSGGRADKLPGEQGDDGSLFPPELDYFLS</sequence>
<gene>
    <name evidence="2" type="ORF">BGZ80_003217</name>
</gene>
<feature type="region of interest" description="Disordered" evidence="1">
    <location>
        <begin position="318"/>
        <end position="351"/>
    </location>
</feature>
<comment type="caution">
    <text evidence="2">The sequence shown here is derived from an EMBL/GenBank/DDBJ whole genome shotgun (WGS) entry which is preliminary data.</text>
</comment>
<evidence type="ECO:0000313" key="3">
    <source>
        <dbReference type="Proteomes" id="UP000703661"/>
    </source>
</evidence>